<keyword evidence="8" id="KW-1185">Reference proteome</keyword>
<evidence type="ECO:0000259" key="6">
    <source>
        <dbReference type="Pfam" id="PF13700"/>
    </source>
</evidence>
<keyword evidence="3" id="KW-0238">DNA-binding</keyword>
<evidence type="ECO:0000256" key="4">
    <source>
        <dbReference type="ARBA" id="ARBA00023172"/>
    </source>
</evidence>
<feature type="domain" description="DUF4158" evidence="6">
    <location>
        <begin position="14"/>
        <end position="169"/>
    </location>
</feature>
<accession>A0ABR6ZMR8</accession>
<evidence type="ECO:0000256" key="2">
    <source>
        <dbReference type="ARBA" id="ARBA00022578"/>
    </source>
</evidence>
<dbReference type="Proteomes" id="UP000650424">
    <property type="component" value="Unassembled WGS sequence"/>
</dbReference>
<reference evidence="7 8" key="1">
    <citation type="submission" date="2020-08" db="EMBL/GenBank/DDBJ databases">
        <title>Novel species isolated from subtropical streams in China.</title>
        <authorList>
            <person name="Lu H."/>
        </authorList>
    </citation>
    <scope>NUCLEOTIDE SEQUENCE [LARGE SCALE GENOMIC DNA]</scope>
    <source>
        <strain evidence="7 8">CY18W</strain>
    </source>
</reference>
<organism evidence="7 8">
    <name type="scientific">Undibacterium hunanense</name>
    <dbReference type="NCBI Taxonomy" id="2762292"/>
    <lineage>
        <taxon>Bacteria</taxon>
        <taxon>Pseudomonadati</taxon>
        <taxon>Pseudomonadota</taxon>
        <taxon>Betaproteobacteria</taxon>
        <taxon>Burkholderiales</taxon>
        <taxon>Oxalobacteraceae</taxon>
        <taxon>Undibacterium</taxon>
    </lineage>
</organism>
<dbReference type="EMBL" id="JACOGF010000003">
    <property type="protein sequence ID" value="MBC3917094.1"/>
    <property type="molecule type" value="Genomic_DNA"/>
</dbReference>
<name>A0ABR6ZMR8_9BURK</name>
<comment type="similarity">
    <text evidence="1">Belongs to the transposase 7 family.</text>
</comment>
<dbReference type="InterPro" id="IPR047653">
    <property type="entry name" value="Tn3-like_transpos"/>
</dbReference>
<feature type="domain" description="Tn3 transposase DDE" evidence="5">
    <location>
        <begin position="569"/>
        <end position="955"/>
    </location>
</feature>
<evidence type="ECO:0000256" key="1">
    <source>
        <dbReference type="ARBA" id="ARBA00009402"/>
    </source>
</evidence>
<dbReference type="Pfam" id="PF13700">
    <property type="entry name" value="DUF4158"/>
    <property type="match status" value="1"/>
</dbReference>
<dbReference type="InterPro" id="IPR002513">
    <property type="entry name" value="Tn3_Tnp_DDE_dom"/>
</dbReference>
<dbReference type="NCBIfam" id="NF033527">
    <property type="entry name" value="transpos_Tn3"/>
    <property type="match status" value="1"/>
</dbReference>
<dbReference type="InterPro" id="IPR019793">
    <property type="entry name" value="Peroxidases_heam-ligand_BS"/>
</dbReference>
<dbReference type="RefSeq" id="WP_186946357.1">
    <property type="nucleotide sequence ID" value="NZ_JACOGF010000003.1"/>
</dbReference>
<proteinExistence type="inferred from homology"/>
<evidence type="ECO:0000256" key="3">
    <source>
        <dbReference type="ARBA" id="ARBA00023125"/>
    </source>
</evidence>
<keyword evidence="2" id="KW-0815">Transposition</keyword>
<keyword evidence="4" id="KW-0233">DNA recombination</keyword>
<evidence type="ECO:0000313" key="7">
    <source>
        <dbReference type="EMBL" id="MBC3917094.1"/>
    </source>
</evidence>
<protein>
    <submittedName>
        <fullName evidence="7">Tn3 family transposase</fullName>
    </submittedName>
</protein>
<sequence length="978" mass="111089">MSGFQYRFLGAESLPNKLSDFDLNYYFRLSDDDVVALAAKFRTDRRSIAAIQMLFFRVTGTPLDRFATIPRNLLQYVGDRLSVNVPTIASLKTIYGRRQTLYEHQLWAKEYLGIVDADAAANGELDRYLRAQANEVTSIEDLLSLSRRWLYDRKLLIPRERALRDLARQCNEATDQNIYATILEVVTQRGLDKCYAAVFELVADEGSTTVLEWLKTAPKRHSPSTFSTTLDKIKFLKDLEVDLWKFDDIPLEKQRGYAQQMQARRPSKSKELKTSALAIELVFFLRITLLELTDSAIYQSGRRYADLLRRAYSNTQAKQARNSVTYRERLVSIKAVCDDKELSDKEFREKISEMISDIGDKPPSSHAAHVRQTLIASDDKRIRNLLHSMDGLNLQGNANDTSLVNLAKLREFYARKITTLPDQAFPTDRKWQELVDHEDRNLAFRALEASTAMAISKSLRRGTVWVSHSLTYRERDQMLIPPKEWENTRQRHVSNLGMPATADEFLEKVLGKISERLVALAEAKEEGQISIDDAGTIHVPNLESVTNDLLPKRTRDLLFDEIGQVQFPDLLLEVDSSTNFSECLLGRKAKDRHELVAVYAALIAHGTEIDARGVSAMIPNLEPGHVSSAMRALESHGRLRDANERVVQFQMKHEIAALWGGGKKASSDMMSIDVSKHLLQARREPRRKTHAVGIYTHVLDQFSVVYDQPIVLNERQAGPAIAGAEYYNSYEDRERLSFLAVDTHGYTNPGMAIAKGLGFDLCPQLRNLSERKLYLPRNFTVPDSLDKIVVREISISAIRRGWDEYLRVLASIRSGRVSANVVLQRFGSAAQGDALYKALDHLGRLLRTLFLCDYFSNPDFRREIHTVLNRGESIHLLQRAIYFGKMPVDRGRRADEMIAISGAHTLLTNVVIAWNTHQMQKTVSVWRKSGRPIEDAWLARMGPGHFSNINFRGTFSFGVDHYADMLLQRPAKASLRAG</sequence>
<evidence type="ECO:0000313" key="8">
    <source>
        <dbReference type="Proteomes" id="UP000650424"/>
    </source>
</evidence>
<dbReference type="Pfam" id="PF01526">
    <property type="entry name" value="DDE_Tnp_Tn3"/>
    <property type="match status" value="1"/>
</dbReference>
<evidence type="ECO:0000259" key="5">
    <source>
        <dbReference type="Pfam" id="PF01526"/>
    </source>
</evidence>
<comment type="caution">
    <text evidence="7">The sequence shown here is derived from an EMBL/GenBank/DDBJ whole genome shotgun (WGS) entry which is preliminary data.</text>
</comment>
<gene>
    <name evidence="7" type="ORF">H8L32_06375</name>
</gene>
<dbReference type="PROSITE" id="PS00435">
    <property type="entry name" value="PEROXIDASE_1"/>
    <property type="match status" value="1"/>
</dbReference>
<dbReference type="InterPro" id="IPR025296">
    <property type="entry name" value="DUF4158"/>
</dbReference>